<reference evidence="2 3" key="1">
    <citation type="submission" date="2017-11" db="EMBL/GenBank/DDBJ databases">
        <title>De novo assembly and phasing of dikaryotic genomes from two isolates of Puccinia coronata f. sp. avenae, the causal agent of oat crown rust.</title>
        <authorList>
            <person name="Miller M.E."/>
            <person name="Zhang Y."/>
            <person name="Omidvar V."/>
            <person name="Sperschneider J."/>
            <person name="Schwessinger B."/>
            <person name="Raley C."/>
            <person name="Palmer J.M."/>
            <person name="Garnica D."/>
            <person name="Upadhyaya N."/>
            <person name="Rathjen J."/>
            <person name="Taylor J.M."/>
            <person name="Park R.F."/>
            <person name="Dodds P.N."/>
            <person name="Hirsch C.D."/>
            <person name="Kianian S.F."/>
            <person name="Figueroa M."/>
        </authorList>
    </citation>
    <scope>NUCLEOTIDE SEQUENCE [LARGE SCALE GENOMIC DNA]</scope>
    <source>
        <strain evidence="2">12NC29</strain>
    </source>
</reference>
<protein>
    <submittedName>
        <fullName evidence="2">Uncharacterized protein</fullName>
    </submittedName>
</protein>
<gene>
    <name evidence="2" type="ORF">PCANC_15478</name>
</gene>
<sequence>MVTADKDTWDELIQAHPKKKLATLQANPVSWYSLAHLLFTGTYATGVNAVLPGALPPEQPDNDETSGVPPQSSKCYLPNKKEVKNNAVSSLDDAAMVTTWLPHCSHMYSELEVRRLQGRC</sequence>
<name>A0A2N5VFD1_9BASI</name>
<dbReference type="Proteomes" id="UP000235388">
    <property type="component" value="Unassembled WGS sequence"/>
</dbReference>
<evidence type="ECO:0000256" key="1">
    <source>
        <dbReference type="SAM" id="MobiDB-lite"/>
    </source>
</evidence>
<proteinExistence type="predicted"/>
<evidence type="ECO:0000313" key="3">
    <source>
        <dbReference type="Proteomes" id="UP000235388"/>
    </source>
</evidence>
<comment type="caution">
    <text evidence="2">The sequence shown here is derived from an EMBL/GenBank/DDBJ whole genome shotgun (WGS) entry which is preliminary data.</text>
</comment>
<organism evidence="2 3">
    <name type="scientific">Puccinia coronata f. sp. avenae</name>
    <dbReference type="NCBI Taxonomy" id="200324"/>
    <lineage>
        <taxon>Eukaryota</taxon>
        <taxon>Fungi</taxon>
        <taxon>Dikarya</taxon>
        <taxon>Basidiomycota</taxon>
        <taxon>Pucciniomycotina</taxon>
        <taxon>Pucciniomycetes</taxon>
        <taxon>Pucciniales</taxon>
        <taxon>Pucciniaceae</taxon>
        <taxon>Puccinia</taxon>
    </lineage>
</organism>
<evidence type="ECO:0000313" key="2">
    <source>
        <dbReference type="EMBL" id="PLW48694.1"/>
    </source>
</evidence>
<accession>A0A2N5VFD1</accession>
<dbReference type="EMBL" id="PGCJ01000101">
    <property type="protein sequence ID" value="PLW48694.1"/>
    <property type="molecule type" value="Genomic_DNA"/>
</dbReference>
<dbReference type="AlphaFoldDB" id="A0A2N5VFD1"/>
<feature type="region of interest" description="Disordered" evidence="1">
    <location>
        <begin position="53"/>
        <end position="78"/>
    </location>
</feature>
<keyword evidence="3" id="KW-1185">Reference proteome</keyword>
<dbReference type="OrthoDB" id="3366674at2759"/>